<evidence type="ECO:0008006" key="5">
    <source>
        <dbReference type="Google" id="ProtNLM"/>
    </source>
</evidence>
<dbReference type="InterPro" id="IPR021109">
    <property type="entry name" value="Peptidase_aspartic_dom_sf"/>
</dbReference>
<keyword evidence="1" id="KW-0812">Transmembrane</keyword>
<keyword evidence="1" id="KW-1133">Transmembrane helix</keyword>
<dbReference type="SUPFAM" id="SSF50630">
    <property type="entry name" value="Acid proteases"/>
    <property type="match status" value="1"/>
</dbReference>
<dbReference type="Gene3D" id="2.40.70.10">
    <property type="entry name" value="Acid Proteases"/>
    <property type="match status" value="1"/>
</dbReference>
<protein>
    <recommendedName>
        <fullName evidence="5">Peptidase A1 domain-containing protein</fullName>
    </recommendedName>
</protein>
<organism evidence="3 4">
    <name type="scientific">Cercospora beticola</name>
    <name type="common">Sugarbeet leaf spot fungus</name>
    <dbReference type="NCBI Taxonomy" id="122368"/>
    <lineage>
        <taxon>Eukaryota</taxon>
        <taxon>Fungi</taxon>
        <taxon>Dikarya</taxon>
        <taxon>Ascomycota</taxon>
        <taxon>Pezizomycotina</taxon>
        <taxon>Dothideomycetes</taxon>
        <taxon>Dothideomycetidae</taxon>
        <taxon>Mycosphaerellales</taxon>
        <taxon>Mycosphaerellaceae</taxon>
        <taxon>Cercospora</taxon>
    </lineage>
</organism>
<keyword evidence="1" id="KW-0472">Membrane</keyword>
<feature type="transmembrane region" description="Helical" evidence="1">
    <location>
        <begin position="503"/>
        <end position="524"/>
    </location>
</feature>
<dbReference type="AlphaFoldDB" id="A0A2G5HD33"/>
<evidence type="ECO:0000313" key="3">
    <source>
        <dbReference type="EMBL" id="PIA90457.1"/>
    </source>
</evidence>
<name>A0A2G5HD33_CERBT</name>
<reference evidence="3 4" key="1">
    <citation type="submission" date="2015-10" db="EMBL/GenBank/DDBJ databases">
        <title>The cercosporin biosynthetic gene cluster was horizontally transferred to several fungal lineages and shown to be expanded in Cercospora beticola based on microsynteny with recipient genomes.</title>
        <authorList>
            <person name="De Jonge R."/>
            <person name="Ebert M.K."/>
            <person name="Suttle J.C."/>
            <person name="Jurick Ii W.M."/>
            <person name="Secor G.A."/>
            <person name="Thomma B.P."/>
            <person name="Van De Peer Y."/>
            <person name="Bolton M.D."/>
        </authorList>
    </citation>
    <scope>NUCLEOTIDE SEQUENCE [LARGE SCALE GENOMIC DNA]</scope>
    <source>
        <strain evidence="3 4">09-40</strain>
    </source>
</reference>
<evidence type="ECO:0000313" key="4">
    <source>
        <dbReference type="Proteomes" id="UP000230605"/>
    </source>
</evidence>
<dbReference type="EMBL" id="LKMD01000107">
    <property type="protein sequence ID" value="PIA90457.1"/>
    <property type="molecule type" value="Genomic_DNA"/>
</dbReference>
<evidence type="ECO:0000256" key="1">
    <source>
        <dbReference type="SAM" id="Phobius"/>
    </source>
</evidence>
<feature type="chain" id="PRO_5013761123" description="Peptidase A1 domain-containing protein" evidence="2">
    <location>
        <begin position="30"/>
        <end position="595"/>
    </location>
</feature>
<accession>A0A2G5HD33</accession>
<evidence type="ECO:0000256" key="2">
    <source>
        <dbReference type="SAM" id="SignalP"/>
    </source>
</evidence>
<proteinExistence type="predicted"/>
<dbReference type="OrthoDB" id="4074350at2759"/>
<comment type="caution">
    <text evidence="3">The sequence shown here is derived from an EMBL/GenBank/DDBJ whole genome shotgun (WGS) entry which is preliminary data.</text>
</comment>
<sequence>MNIQTMIIHRQQRALPMWLCVMLATAVVATPVQVPPGSRNYGLDGPWTSLRILVSRDYEREAYDPNKYDAFDVFPGGWLASILPTVDMCDGNPKCGTGGRFNPNTSIPNDLRTAFVPEVRRANGGGNMDMTGPIRPHSLATPGPNGADMARNTIPNSGKVALTSGNYVVGENESKGPPIEVGYLTLGGRGAWEITGVDHWPPGSWLANQSVTMSNSFGLHVGSAALNYSASMYYGGYDRGRTIGPIVEFGRSAAYLQDIVIGVETGGSPFSFNDTQTGLLRNGQGEQSSIPVSFQPIESYLALPRPTCERVASLLPVTYDSALNLYLWNTDDARYTTIVSSPAYLGFVFSPSVTSSQRVTIKVPFRLLNLTLDPLYSGRPSAIPYFPCQPWVPSEQLTSDDDWPTEGTYILGKSFLQAAFFGRNWDNSKGWIVQAPGPGAMRNGLGEDIKDINRDDTAIYTNSDLGLFASSWTDHWTPLDDSTSNNGSNTDDNDAGLSTGAKAGIGAAVGIAALAAISVALFFVRRRQRASKSQRLSETRNVQDIQIVNSDPKGIEYYPIAAVEAPSWTTSPRELAAQGERQELAGQDKRQELAG</sequence>
<keyword evidence="2" id="KW-0732">Signal</keyword>
<dbReference type="Proteomes" id="UP000230605">
    <property type="component" value="Chromosome 9"/>
</dbReference>
<gene>
    <name evidence="3" type="ORF">CB0940_11427</name>
</gene>
<feature type="signal peptide" evidence="2">
    <location>
        <begin position="1"/>
        <end position="29"/>
    </location>
</feature>